<gene>
    <name evidence="3" type="ORF">ATO11_06510</name>
</gene>
<feature type="transmembrane region" description="Helical" evidence="2">
    <location>
        <begin position="20"/>
        <end position="42"/>
    </location>
</feature>
<name>A0A0L1JTK0_9RHOB</name>
<feature type="transmembrane region" description="Helical" evidence="2">
    <location>
        <begin position="54"/>
        <end position="74"/>
    </location>
</feature>
<keyword evidence="4" id="KW-1185">Reference proteome</keyword>
<sequence length="105" mass="11452">MSANREPIYLQRRTYRLRRIVDACRVLPFLGAILWLIPLLWPQGEAAAPGTSRAITYMFAVWLGLIGIGALLAWRAPDEIADVTDPAAPVAPPDLDPDDAAEDAA</sequence>
<comment type="caution">
    <text evidence="3">The sequence shown here is derived from an EMBL/GenBank/DDBJ whole genome shotgun (WGS) entry which is preliminary data.</text>
</comment>
<accession>A0A0L1JTK0</accession>
<feature type="region of interest" description="Disordered" evidence="1">
    <location>
        <begin position="84"/>
        <end position="105"/>
    </location>
</feature>
<organism evidence="3 4">
    <name type="scientific">Pseudaestuariivita atlantica</name>
    <dbReference type="NCBI Taxonomy" id="1317121"/>
    <lineage>
        <taxon>Bacteria</taxon>
        <taxon>Pseudomonadati</taxon>
        <taxon>Pseudomonadota</taxon>
        <taxon>Alphaproteobacteria</taxon>
        <taxon>Rhodobacterales</taxon>
        <taxon>Paracoccaceae</taxon>
        <taxon>Pseudaestuariivita</taxon>
    </lineage>
</organism>
<keyword evidence="2" id="KW-1133">Transmembrane helix</keyword>
<feature type="compositionally biased region" description="Acidic residues" evidence="1">
    <location>
        <begin position="95"/>
        <end position="105"/>
    </location>
</feature>
<protein>
    <submittedName>
        <fullName evidence="3">Uncharacterized protein</fullName>
    </submittedName>
</protein>
<dbReference type="STRING" id="1317121.ATO11_06510"/>
<proteinExistence type="predicted"/>
<reference evidence="3 4" key="1">
    <citation type="journal article" date="2015" name="Int. J. Syst. Evol. Microbiol.">
        <title>Aestuariivita atlantica sp. nov., isolated from deep sea sediment of the Atlantic Ocean.</title>
        <authorList>
            <person name="Li G."/>
            <person name="Lai Q."/>
            <person name="Du Y."/>
            <person name="Liu X."/>
            <person name="Sun F."/>
            <person name="Shao Z."/>
        </authorList>
    </citation>
    <scope>NUCLEOTIDE SEQUENCE [LARGE SCALE GENOMIC DNA]</scope>
    <source>
        <strain evidence="3 4">22II-S11-z3</strain>
    </source>
</reference>
<dbReference type="AlphaFoldDB" id="A0A0L1JTK0"/>
<dbReference type="RefSeq" id="WP_082176181.1">
    <property type="nucleotide sequence ID" value="NZ_AQQZ01000002.1"/>
</dbReference>
<evidence type="ECO:0000313" key="3">
    <source>
        <dbReference type="EMBL" id="KNG95007.1"/>
    </source>
</evidence>
<keyword evidence="2" id="KW-0472">Membrane</keyword>
<dbReference type="Proteomes" id="UP000036938">
    <property type="component" value="Unassembled WGS sequence"/>
</dbReference>
<evidence type="ECO:0000256" key="2">
    <source>
        <dbReference type="SAM" id="Phobius"/>
    </source>
</evidence>
<evidence type="ECO:0000256" key="1">
    <source>
        <dbReference type="SAM" id="MobiDB-lite"/>
    </source>
</evidence>
<evidence type="ECO:0000313" key="4">
    <source>
        <dbReference type="Proteomes" id="UP000036938"/>
    </source>
</evidence>
<dbReference type="EMBL" id="AQQZ01000002">
    <property type="protein sequence ID" value="KNG95007.1"/>
    <property type="molecule type" value="Genomic_DNA"/>
</dbReference>
<keyword evidence="2" id="KW-0812">Transmembrane</keyword>